<dbReference type="InterPro" id="IPR016040">
    <property type="entry name" value="NAD(P)-bd_dom"/>
</dbReference>
<evidence type="ECO:0000259" key="2">
    <source>
        <dbReference type="Pfam" id="PF13460"/>
    </source>
</evidence>
<feature type="transmembrane region" description="Helical" evidence="1">
    <location>
        <begin position="410"/>
        <end position="427"/>
    </location>
</feature>
<dbReference type="Proteomes" id="UP000464086">
    <property type="component" value="Chromosome"/>
</dbReference>
<evidence type="ECO:0000256" key="1">
    <source>
        <dbReference type="SAM" id="Phobius"/>
    </source>
</evidence>
<dbReference type="RefSeq" id="WP_159367310.1">
    <property type="nucleotide sequence ID" value="NZ_CP047218.1"/>
</dbReference>
<feature type="transmembrane region" description="Helical" evidence="1">
    <location>
        <begin position="349"/>
        <end position="373"/>
    </location>
</feature>
<feature type="transmembrane region" description="Helical" evidence="1">
    <location>
        <begin position="380"/>
        <end position="398"/>
    </location>
</feature>
<dbReference type="SUPFAM" id="SSF51735">
    <property type="entry name" value="NAD(P)-binding Rossmann-fold domains"/>
    <property type="match status" value="1"/>
</dbReference>
<reference evidence="3 4" key="1">
    <citation type="submission" date="2019-12" db="EMBL/GenBank/DDBJ databases">
        <title>Functional and genomic insights into the Sphingobium yanoikuyae YC-JY1, a bacterium efficiently degrading bisphenol A.</title>
        <authorList>
            <person name="Jia Y."/>
            <person name="Li X."/>
            <person name="Wang J."/>
            <person name="Eltoukhy A."/>
            <person name="Lamraoui I."/>
            <person name="Yan Y."/>
        </authorList>
    </citation>
    <scope>NUCLEOTIDE SEQUENCE [LARGE SCALE GENOMIC DNA]</scope>
    <source>
        <strain evidence="3 4">YC-JY1</strain>
    </source>
</reference>
<sequence length="430" mass="44936">MRILLVGAYGFIGSGIARALIAAGHEVIGLGRSERTARRLFPALSWHFADLNHMTRPADWATALHGVDAVVNASGALQSGGGERLEAIQGASIAALIDACAAQGIARFIQISAPGATAKDASPFLSTKAVADDHLRASALHWAILRPGLVIGSNAYGGTLLIRALAAMPLRLFSVHGDSRIQSVALDDVAQAVLRCLAPDAPRTIDIDLVEREASTLDAIIVAHRRWLGIAPVPLIALPGWIATPVSAVADLIGHLGWRSPLRSTAMAMIARHVTGTPAGGEALLGRPLLTLDQILARHPAGLQDRWQARLMLLMPCLVAALSLLFLLSGLVGLARLDAVAGELQGTPVAGVAMALGIAGSVADLLLGAAILVRRWAQRAAIGMAGLTAAYLVMGSWVRPDMWVDPLAPLAKALVVMVAALIAHILLEER</sequence>
<gene>
    <name evidence="3" type="ORF">GS397_18470</name>
</gene>
<evidence type="ECO:0000313" key="3">
    <source>
        <dbReference type="EMBL" id="QHD68850.1"/>
    </source>
</evidence>
<protein>
    <submittedName>
        <fullName evidence="3">NAD(P)H-binding protein</fullName>
    </submittedName>
</protein>
<dbReference type="AlphaFoldDB" id="A0A6P1GK77"/>
<dbReference type="GO" id="GO:0044877">
    <property type="term" value="F:protein-containing complex binding"/>
    <property type="evidence" value="ECO:0007669"/>
    <property type="project" value="TreeGrafter"/>
</dbReference>
<dbReference type="InterPro" id="IPR051207">
    <property type="entry name" value="ComplexI_NDUFA9_subunit"/>
</dbReference>
<accession>A0A6P1GK77</accession>
<feature type="transmembrane region" description="Helical" evidence="1">
    <location>
        <begin position="227"/>
        <end position="253"/>
    </location>
</feature>
<proteinExistence type="predicted"/>
<keyword evidence="1" id="KW-0472">Membrane</keyword>
<dbReference type="InterPro" id="IPR025695">
    <property type="entry name" value="DoxX-like"/>
</dbReference>
<organism evidence="3 4">
    <name type="scientific">Sphingobium yanoikuyae</name>
    <name type="common">Sphingomonas yanoikuyae</name>
    <dbReference type="NCBI Taxonomy" id="13690"/>
    <lineage>
        <taxon>Bacteria</taxon>
        <taxon>Pseudomonadati</taxon>
        <taxon>Pseudomonadota</taxon>
        <taxon>Alphaproteobacteria</taxon>
        <taxon>Sphingomonadales</taxon>
        <taxon>Sphingomonadaceae</taxon>
        <taxon>Sphingobium</taxon>
    </lineage>
</organism>
<dbReference type="Pfam" id="PF13781">
    <property type="entry name" value="DoxX_3"/>
    <property type="match status" value="1"/>
</dbReference>
<dbReference type="Pfam" id="PF13460">
    <property type="entry name" value="NAD_binding_10"/>
    <property type="match status" value="1"/>
</dbReference>
<dbReference type="EMBL" id="CP047218">
    <property type="protein sequence ID" value="QHD68850.1"/>
    <property type="molecule type" value="Genomic_DNA"/>
</dbReference>
<dbReference type="InterPro" id="IPR036291">
    <property type="entry name" value="NAD(P)-bd_dom_sf"/>
</dbReference>
<keyword evidence="1" id="KW-1133">Transmembrane helix</keyword>
<name>A0A6P1GK77_SPHYA</name>
<keyword evidence="1" id="KW-0812">Transmembrane</keyword>
<evidence type="ECO:0000313" key="4">
    <source>
        <dbReference type="Proteomes" id="UP000464086"/>
    </source>
</evidence>
<dbReference type="Gene3D" id="3.40.50.720">
    <property type="entry name" value="NAD(P)-binding Rossmann-like Domain"/>
    <property type="match status" value="1"/>
</dbReference>
<feature type="transmembrane region" description="Helical" evidence="1">
    <location>
        <begin position="313"/>
        <end position="337"/>
    </location>
</feature>
<feature type="domain" description="NAD(P)-binding" evidence="2">
    <location>
        <begin position="7"/>
        <end position="198"/>
    </location>
</feature>
<dbReference type="PANTHER" id="PTHR12126">
    <property type="entry name" value="NADH-UBIQUINONE OXIDOREDUCTASE 39 KDA SUBUNIT-RELATED"/>
    <property type="match status" value="1"/>
</dbReference>
<dbReference type="PANTHER" id="PTHR12126:SF11">
    <property type="entry name" value="NADH DEHYDROGENASE [UBIQUINONE] 1 ALPHA SUBCOMPLEX SUBUNIT 9, MITOCHONDRIAL"/>
    <property type="match status" value="1"/>
</dbReference>